<protein>
    <recommendedName>
        <fullName evidence="1">Methyltransferase small domain-containing protein</fullName>
    </recommendedName>
</protein>
<evidence type="ECO:0000259" key="1">
    <source>
        <dbReference type="Pfam" id="PF05175"/>
    </source>
</evidence>
<dbReference type="InterPro" id="IPR050320">
    <property type="entry name" value="N5-glutamine_MTase"/>
</dbReference>
<name>E6QGP4_9ZZZZ</name>
<reference evidence="2" key="1">
    <citation type="submission" date="2009-10" db="EMBL/GenBank/DDBJ databases">
        <title>Diversity of trophic interactions inside an arsenic-rich microbial ecosystem.</title>
        <authorList>
            <person name="Bertin P.N."/>
            <person name="Heinrich-Salmeron A."/>
            <person name="Pelletier E."/>
            <person name="Goulhen-Chollet F."/>
            <person name="Arsene-Ploetze F."/>
            <person name="Gallien S."/>
            <person name="Calteau A."/>
            <person name="Vallenet D."/>
            <person name="Casiot C."/>
            <person name="Chane-Woon-Ming B."/>
            <person name="Giloteaux L."/>
            <person name="Barakat M."/>
            <person name="Bonnefoy V."/>
            <person name="Bruneel O."/>
            <person name="Chandler M."/>
            <person name="Cleiss J."/>
            <person name="Duran R."/>
            <person name="Elbaz-Poulichet F."/>
            <person name="Fonknechten N."/>
            <person name="Lauga B."/>
            <person name="Mornico D."/>
            <person name="Ortet P."/>
            <person name="Schaeffer C."/>
            <person name="Siguier P."/>
            <person name="Alexander Thil Smith A."/>
            <person name="Van Dorsselaer A."/>
            <person name="Weissenbach J."/>
            <person name="Medigue C."/>
            <person name="Le Paslier D."/>
        </authorList>
    </citation>
    <scope>NUCLEOTIDE SEQUENCE</scope>
</reference>
<dbReference type="Pfam" id="PF05175">
    <property type="entry name" value="MTS"/>
    <property type="match status" value="1"/>
</dbReference>
<dbReference type="PANTHER" id="PTHR18895:SF74">
    <property type="entry name" value="MTRF1L RELEASE FACTOR GLUTAMINE METHYLTRANSFERASE"/>
    <property type="match status" value="1"/>
</dbReference>
<dbReference type="EMBL" id="CABP01000177">
    <property type="protein sequence ID" value="CBI06408.1"/>
    <property type="molecule type" value="Genomic_DNA"/>
</dbReference>
<accession>E6QGP4</accession>
<organism evidence="2">
    <name type="scientific">mine drainage metagenome</name>
    <dbReference type="NCBI Taxonomy" id="410659"/>
    <lineage>
        <taxon>unclassified sequences</taxon>
        <taxon>metagenomes</taxon>
        <taxon>ecological metagenomes</taxon>
    </lineage>
</organism>
<dbReference type="CDD" id="cd02440">
    <property type="entry name" value="AdoMet_MTases"/>
    <property type="match status" value="1"/>
</dbReference>
<dbReference type="Gene3D" id="3.40.50.150">
    <property type="entry name" value="Vaccinia Virus protein VP39"/>
    <property type="match status" value="1"/>
</dbReference>
<dbReference type="AlphaFoldDB" id="E6QGP4"/>
<gene>
    <name evidence="2" type="ORF">CARN5_0076</name>
</gene>
<dbReference type="InterPro" id="IPR007848">
    <property type="entry name" value="Small_mtfrase_dom"/>
</dbReference>
<proteinExistence type="predicted"/>
<dbReference type="InterPro" id="IPR029063">
    <property type="entry name" value="SAM-dependent_MTases_sf"/>
</dbReference>
<dbReference type="GO" id="GO:0008168">
    <property type="term" value="F:methyltransferase activity"/>
    <property type="evidence" value="ECO:0007669"/>
    <property type="project" value="InterPro"/>
</dbReference>
<sequence length="211" mass="22789">MSLHEQHIAIVDNAAEYADVEGLRILVPSGVYHPHEWSSTRFLLAALPDVAGLDVLEIGGGSGALSLAIKQRGANRVVATDISERACAAMECNALLNDLDIDVRQGDMFAPLQGANPLNDGERFDLVIFNLPLMDKPIVGRAEVALCDPGGRLLTGFLRGLPNVTKPAGMALFTHATISAPLPFCFTGRIESLAEARRESGEIFRMLRWMP</sequence>
<evidence type="ECO:0000313" key="2">
    <source>
        <dbReference type="EMBL" id="CBI06408.1"/>
    </source>
</evidence>
<comment type="caution">
    <text evidence="2">The sequence shown here is derived from an EMBL/GenBank/DDBJ whole genome shotgun (WGS) entry which is preliminary data.</text>
</comment>
<dbReference type="SUPFAM" id="SSF53335">
    <property type="entry name" value="S-adenosyl-L-methionine-dependent methyltransferases"/>
    <property type="match status" value="1"/>
</dbReference>
<dbReference type="PANTHER" id="PTHR18895">
    <property type="entry name" value="HEMK METHYLTRANSFERASE"/>
    <property type="match status" value="1"/>
</dbReference>
<feature type="domain" description="Methyltransferase small" evidence="1">
    <location>
        <begin position="29"/>
        <end position="134"/>
    </location>
</feature>